<evidence type="ECO:0000313" key="9">
    <source>
        <dbReference type="EMBL" id="THG28565.1"/>
    </source>
</evidence>
<evidence type="ECO:0000256" key="2">
    <source>
        <dbReference type="ARBA" id="ARBA00022475"/>
    </source>
</evidence>
<feature type="transmembrane region" description="Helical" evidence="8">
    <location>
        <begin position="267"/>
        <end position="289"/>
    </location>
</feature>
<comment type="caution">
    <text evidence="9">The sequence shown here is derived from an EMBL/GenBank/DDBJ whole genome shotgun (WGS) entry which is preliminary data.</text>
</comment>
<keyword evidence="3" id="KW-0808">Transferase</keyword>
<dbReference type="EMBL" id="SSSM01000006">
    <property type="protein sequence ID" value="THG28565.1"/>
    <property type="molecule type" value="Genomic_DNA"/>
</dbReference>
<protein>
    <submittedName>
        <fullName evidence="9">DUF2029 domain-containing protein</fullName>
    </submittedName>
</protein>
<keyword evidence="2" id="KW-1003">Cell membrane</keyword>
<feature type="transmembrane region" description="Helical" evidence="8">
    <location>
        <begin position="120"/>
        <end position="153"/>
    </location>
</feature>
<comment type="subcellular location">
    <subcellularLocation>
        <location evidence="1">Cell membrane</location>
        <topology evidence="1">Multi-pass membrane protein</topology>
    </subcellularLocation>
</comment>
<evidence type="ECO:0000313" key="10">
    <source>
        <dbReference type="Proteomes" id="UP000309133"/>
    </source>
</evidence>
<dbReference type="GO" id="GO:0016758">
    <property type="term" value="F:hexosyltransferase activity"/>
    <property type="evidence" value="ECO:0007669"/>
    <property type="project" value="InterPro"/>
</dbReference>
<keyword evidence="6 8" id="KW-0472">Membrane</keyword>
<feature type="transmembrane region" description="Helical" evidence="8">
    <location>
        <begin position="301"/>
        <end position="318"/>
    </location>
</feature>
<feature type="transmembrane region" description="Helical" evidence="8">
    <location>
        <begin position="19"/>
        <end position="37"/>
    </location>
</feature>
<organism evidence="9 10">
    <name type="scientific">Naasia lichenicola</name>
    <dbReference type="NCBI Taxonomy" id="2565933"/>
    <lineage>
        <taxon>Bacteria</taxon>
        <taxon>Bacillati</taxon>
        <taxon>Actinomycetota</taxon>
        <taxon>Actinomycetes</taxon>
        <taxon>Micrococcales</taxon>
        <taxon>Microbacteriaceae</taxon>
        <taxon>Naasia</taxon>
    </lineage>
</organism>
<proteinExistence type="inferred from homology"/>
<reference evidence="9 10" key="1">
    <citation type="submission" date="2019-04" db="EMBL/GenBank/DDBJ databases">
        <authorList>
            <person name="Jiang L."/>
        </authorList>
    </citation>
    <scope>NUCLEOTIDE SEQUENCE [LARGE SCALE GENOMIC DNA]</scope>
    <source>
        <strain evidence="9 10">YIM 131853</strain>
    </source>
</reference>
<evidence type="ECO:0000256" key="5">
    <source>
        <dbReference type="ARBA" id="ARBA00022989"/>
    </source>
</evidence>
<dbReference type="AlphaFoldDB" id="A0A4S4FHG1"/>
<feature type="transmembrane region" description="Helical" evidence="8">
    <location>
        <begin position="92"/>
        <end position="113"/>
    </location>
</feature>
<dbReference type="InterPro" id="IPR018584">
    <property type="entry name" value="GT87"/>
</dbReference>
<evidence type="ECO:0000256" key="3">
    <source>
        <dbReference type="ARBA" id="ARBA00022679"/>
    </source>
</evidence>
<accession>A0A4S4FHG1</accession>
<dbReference type="Pfam" id="PF09594">
    <property type="entry name" value="GT87"/>
    <property type="match status" value="1"/>
</dbReference>
<feature type="transmembrane region" description="Helical" evidence="8">
    <location>
        <begin position="192"/>
        <end position="220"/>
    </location>
</feature>
<evidence type="ECO:0000256" key="7">
    <source>
        <dbReference type="ARBA" id="ARBA00024033"/>
    </source>
</evidence>
<feature type="transmembrane region" description="Helical" evidence="8">
    <location>
        <begin position="159"/>
        <end position="185"/>
    </location>
</feature>
<feature type="transmembrane region" description="Helical" evidence="8">
    <location>
        <begin position="324"/>
        <end position="340"/>
    </location>
</feature>
<feature type="transmembrane region" description="Helical" evidence="8">
    <location>
        <begin position="384"/>
        <end position="402"/>
    </location>
</feature>
<sequence>MNDARAGAGTLSRIVTGPIGLWTAFVLVHLVLGAIDLTDSTHLPFGDVLFVYRFWMDYAAQHGVIVGIDTAWVYPIAALLPMAASAVFGSALYGFTWLVIVSVLDAVALFVLARHRPIAAWWWVGFLAALGPVAVGRIDAVTAPLAILGVIWLSRRPVVAAALLALAAWMKVWPVAILLAAVIALRDRSRVVVGACATTIVVIGGALLAGSGANVFSFLLQQTGRGLQLEAPVSMYWVWDSVLRTGWSRIYYDRDILTWQVAGPGTGLVATLMTPLLVLAVLGMIALGVRATLRGAPGLDLLPPLALGLVLALIVTNKVGSPQFVGWLAAPFILWLLRGASPLRGPGVPLLAIAALTQAVYPWLYTGLVAADPIVAALLTARNAAYIALLAWTVRAIWRLGAADSGVRGRRSEVTDDVHIPEDAAPLPGVTTRES</sequence>
<evidence type="ECO:0000256" key="1">
    <source>
        <dbReference type="ARBA" id="ARBA00004651"/>
    </source>
</evidence>
<evidence type="ECO:0000256" key="4">
    <source>
        <dbReference type="ARBA" id="ARBA00022692"/>
    </source>
</evidence>
<keyword evidence="10" id="KW-1185">Reference proteome</keyword>
<keyword evidence="4 8" id="KW-0812">Transmembrane</keyword>
<evidence type="ECO:0000256" key="6">
    <source>
        <dbReference type="ARBA" id="ARBA00023136"/>
    </source>
</evidence>
<gene>
    <name evidence="9" type="ORF">E6C64_17300</name>
</gene>
<keyword evidence="5 8" id="KW-1133">Transmembrane helix</keyword>
<feature type="transmembrane region" description="Helical" evidence="8">
    <location>
        <begin position="347"/>
        <end position="364"/>
    </location>
</feature>
<name>A0A4S4FHG1_9MICO</name>
<dbReference type="GO" id="GO:0005886">
    <property type="term" value="C:plasma membrane"/>
    <property type="evidence" value="ECO:0007669"/>
    <property type="project" value="UniProtKB-SubCell"/>
</dbReference>
<dbReference type="Proteomes" id="UP000309133">
    <property type="component" value="Unassembled WGS sequence"/>
</dbReference>
<comment type="similarity">
    <text evidence="7">Belongs to the glycosyltransferase 87 family.</text>
</comment>
<evidence type="ECO:0000256" key="8">
    <source>
        <dbReference type="SAM" id="Phobius"/>
    </source>
</evidence>